<dbReference type="SUPFAM" id="SSF48452">
    <property type="entry name" value="TPR-like"/>
    <property type="match status" value="1"/>
</dbReference>
<reference evidence="3" key="1">
    <citation type="journal article" date="2019" name="Int. J. Syst. Evol. Microbiol.">
        <title>The Global Catalogue of Microorganisms (GCM) 10K type strain sequencing project: providing services to taxonomists for standard genome sequencing and annotation.</title>
        <authorList>
            <consortium name="The Broad Institute Genomics Platform"/>
            <consortium name="The Broad Institute Genome Sequencing Center for Infectious Disease"/>
            <person name="Wu L."/>
            <person name="Ma J."/>
        </authorList>
    </citation>
    <scope>NUCLEOTIDE SEQUENCE [LARGE SCALE GENOMIC DNA]</scope>
    <source>
        <strain evidence="3">CGMCC-1.15741</strain>
    </source>
</reference>
<accession>A0ABW1S6Z0</accession>
<sequence length="311" mass="33600">MIWILLLILTALAVLFVLPSLQKPAEVDARAILERELAASKSQLAQIEDEIASGFHDEESAARAKRAMQRRVLKLGTRLDAAIAGEEAALSPMVKWGVPALIAIGAIGLYAVIGAPNYRNQAPEQIVIPEEMQNMPLDQLAVMLETKLQEAENPEPIGYVVLARAKLGLRDVDGAIAAYETALEASNGDPRIESELAQARALKAQIDAGTAAPIAPQLDQGQVEAMQDMSPEDRQQVIRGMVDGLASRLDENPDDLQGWLRLIRARTVLAEYDQASADLARARDAFAGNPDAQAAFDRLEIELNSAKSVTP</sequence>
<dbReference type="EMBL" id="JBHSSW010000003">
    <property type="protein sequence ID" value="MFC6197016.1"/>
    <property type="molecule type" value="Genomic_DNA"/>
</dbReference>
<keyword evidence="1" id="KW-0201">Cytochrome c-type biogenesis</keyword>
<dbReference type="InterPro" id="IPR011990">
    <property type="entry name" value="TPR-like_helical_dom_sf"/>
</dbReference>
<evidence type="ECO:0000313" key="2">
    <source>
        <dbReference type="EMBL" id="MFC6197016.1"/>
    </source>
</evidence>
<dbReference type="NCBIfam" id="TIGR03142">
    <property type="entry name" value="cytochro_ccmI"/>
    <property type="match status" value="1"/>
</dbReference>
<dbReference type="Proteomes" id="UP001596303">
    <property type="component" value="Unassembled WGS sequence"/>
</dbReference>
<keyword evidence="3" id="KW-1185">Reference proteome</keyword>
<comment type="caution">
    <text evidence="2">The sequence shown here is derived from an EMBL/GenBank/DDBJ whole genome shotgun (WGS) entry which is preliminary data.</text>
</comment>
<name>A0ABW1S6Z0_9PROT</name>
<dbReference type="InterPro" id="IPR017560">
    <property type="entry name" value="Cyt_c_biogenesis_CcmI"/>
</dbReference>
<dbReference type="RefSeq" id="WP_377375225.1">
    <property type="nucleotide sequence ID" value="NZ_JBHSSW010000003.1"/>
</dbReference>
<evidence type="ECO:0000256" key="1">
    <source>
        <dbReference type="ARBA" id="ARBA00022748"/>
    </source>
</evidence>
<proteinExistence type="predicted"/>
<gene>
    <name evidence="2" type="primary">ccmI</name>
    <name evidence="2" type="ORF">ACFQDM_02955</name>
</gene>
<evidence type="ECO:0000313" key="3">
    <source>
        <dbReference type="Proteomes" id="UP001596303"/>
    </source>
</evidence>
<dbReference type="Gene3D" id="1.25.40.10">
    <property type="entry name" value="Tetratricopeptide repeat domain"/>
    <property type="match status" value="2"/>
</dbReference>
<protein>
    <submittedName>
        <fullName evidence="2">C-type cytochrome biogenesis protein CcmI</fullName>
    </submittedName>
</protein>
<organism evidence="2 3">
    <name type="scientific">Ponticaulis profundi</name>
    <dbReference type="NCBI Taxonomy" id="2665222"/>
    <lineage>
        <taxon>Bacteria</taxon>
        <taxon>Pseudomonadati</taxon>
        <taxon>Pseudomonadota</taxon>
        <taxon>Alphaproteobacteria</taxon>
        <taxon>Hyphomonadales</taxon>
        <taxon>Hyphomonadaceae</taxon>
        <taxon>Ponticaulis</taxon>
    </lineage>
</organism>